<dbReference type="Pfam" id="PF00583">
    <property type="entry name" value="Acetyltransf_1"/>
    <property type="match status" value="1"/>
</dbReference>
<sequence>MNTTVTMNPALEILPWDTDFLGFPVAQLCPVASSLGSITEALEQARRQNIRLLYWFVDPSDAEAVVTAQGLGARLVDRKVTYSMPVATGAEPWAEGIEPISEVTPQLRSLALQSGYYSRFRTDPGFAPKVYKQLYTRWIESSVAGSMAREVLVYRPAPATREVGLLTLGVHNGCARIGLLSVEEMARGQAIGTKLIMAAQHRAAEWGLSTIQVVTQQENTKACRFYERCGFRPEQVQHIYHIWME</sequence>
<dbReference type="InterPro" id="IPR050832">
    <property type="entry name" value="Bact_Acetyltransf"/>
</dbReference>
<evidence type="ECO:0000313" key="5">
    <source>
        <dbReference type="Proteomes" id="UP000831785"/>
    </source>
</evidence>
<dbReference type="PANTHER" id="PTHR43877:SF2">
    <property type="entry name" value="AMINOALKYLPHOSPHONATE N-ACETYLTRANSFERASE-RELATED"/>
    <property type="match status" value="1"/>
</dbReference>
<dbReference type="RefSeq" id="WP_244723429.1">
    <property type="nucleotide sequence ID" value="NZ_CP095049.1"/>
</dbReference>
<gene>
    <name evidence="4" type="ORF">MUN80_10580</name>
</gene>
<dbReference type="PROSITE" id="PS51186">
    <property type="entry name" value="GNAT"/>
    <property type="match status" value="1"/>
</dbReference>
<reference evidence="4 5" key="1">
    <citation type="submission" date="2022-04" db="EMBL/GenBank/DDBJ databases">
        <title>Hymenobacter sp. isolated from the air.</title>
        <authorList>
            <person name="Won M."/>
            <person name="Lee C.-M."/>
            <person name="Woen H.-Y."/>
            <person name="Kwon S.-W."/>
        </authorList>
    </citation>
    <scope>NUCLEOTIDE SEQUENCE [LARGE SCALE GENOMIC DNA]</scope>
    <source>
        <strain evidence="5">5116 S-27</strain>
    </source>
</reference>
<dbReference type="Proteomes" id="UP000831785">
    <property type="component" value="Chromosome"/>
</dbReference>
<evidence type="ECO:0000256" key="2">
    <source>
        <dbReference type="ARBA" id="ARBA00023315"/>
    </source>
</evidence>
<dbReference type="EMBL" id="CP095049">
    <property type="protein sequence ID" value="UOQ55180.1"/>
    <property type="molecule type" value="Genomic_DNA"/>
</dbReference>
<keyword evidence="5" id="KW-1185">Reference proteome</keyword>
<keyword evidence="2 4" id="KW-0012">Acyltransferase</keyword>
<organism evidence="4 5">
    <name type="scientific">Hymenobacter cellulosivorans</name>
    <dbReference type="NCBI Taxonomy" id="2932249"/>
    <lineage>
        <taxon>Bacteria</taxon>
        <taxon>Pseudomonadati</taxon>
        <taxon>Bacteroidota</taxon>
        <taxon>Cytophagia</taxon>
        <taxon>Cytophagales</taxon>
        <taxon>Hymenobacteraceae</taxon>
        <taxon>Hymenobacter</taxon>
    </lineage>
</organism>
<dbReference type="EC" id="2.3.1.-" evidence="4"/>
<evidence type="ECO:0000313" key="4">
    <source>
        <dbReference type="EMBL" id="UOQ55180.1"/>
    </source>
</evidence>
<protein>
    <submittedName>
        <fullName evidence="4">GNAT family N-acetyltransferase</fullName>
        <ecNumber evidence="4">2.3.1.-</ecNumber>
    </submittedName>
</protein>
<dbReference type="SUPFAM" id="SSF55729">
    <property type="entry name" value="Acyl-CoA N-acyltransferases (Nat)"/>
    <property type="match status" value="1"/>
</dbReference>
<dbReference type="Gene3D" id="3.40.630.30">
    <property type="match status" value="1"/>
</dbReference>
<keyword evidence="1 4" id="KW-0808">Transferase</keyword>
<dbReference type="InterPro" id="IPR000182">
    <property type="entry name" value="GNAT_dom"/>
</dbReference>
<dbReference type="CDD" id="cd04301">
    <property type="entry name" value="NAT_SF"/>
    <property type="match status" value="1"/>
</dbReference>
<feature type="domain" description="N-acetyltransferase" evidence="3">
    <location>
        <begin position="98"/>
        <end position="245"/>
    </location>
</feature>
<dbReference type="GO" id="GO:0016746">
    <property type="term" value="F:acyltransferase activity"/>
    <property type="evidence" value="ECO:0007669"/>
    <property type="project" value="UniProtKB-KW"/>
</dbReference>
<name>A0ABY4FES4_9BACT</name>
<dbReference type="PANTHER" id="PTHR43877">
    <property type="entry name" value="AMINOALKYLPHOSPHONATE N-ACETYLTRANSFERASE-RELATED-RELATED"/>
    <property type="match status" value="1"/>
</dbReference>
<accession>A0ABY4FES4</accession>
<dbReference type="InterPro" id="IPR016181">
    <property type="entry name" value="Acyl_CoA_acyltransferase"/>
</dbReference>
<proteinExistence type="predicted"/>
<evidence type="ECO:0000256" key="1">
    <source>
        <dbReference type="ARBA" id="ARBA00022679"/>
    </source>
</evidence>
<evidence type="ECO:0000259" key="3">
    <source>
        <dbReference type="PROSITE" id="PS51186"/>
    </source>
</evidence>